<evidence type="ECO:0000313" key="7">
    <source>
        <dbReference type="Proteomes" id="UP000011713"/>
    </source>
</evidence>
<organism evidence="6 7">
    <name type="scientific">Hyaloperonospora arabidopsidis (strain Emoy2)</name>
    <name type="common">Downy mildew agent</name>
    <name type="synonym">Peronospora arabidopsidis</name>
    <dbReference type="NCBI Taxonomy" id="559515"/>
    <lineage>
        <taxon>Eukaryota</taxon>
        <taxon>Sar</taxon>
        <taxon>Stramenopiles</taxon>
        <taxon>Oomycota</taxon>
        <taxon>Peronosporomycetes</taxon>
        <taxon>Peronosporales</taxon>
        <taxon>Peronosporaceae</taxon>
        <taxon>Hyaloperonospora</taxon>
    </lineage>
</organism>
<dbReference type="InParanoid" id="M4B5I2"/>
<keyword evidence="3" id="KW-0963">Cytoplasm</keyword>
<dbReference type="GO" id="GO:0005737">
    <property type="term" value="C:cytoplasm"/>
    <property type="evidence" value="ECO:0007669"/>
    <property type="project" value="UniProtKB-SubCell"/>
</dbReference>
<dbReference type="eggNOG" id="ENOG502R9SY">
    <property type="taxonomic scope" value="Eukaryota"/>
</dbReference>
<comment type="subcellular location">
    <subcellularLocation>
        <location evidence="2">Cytoplasm</location>
    </subcellularLocation>
    <subcellularLocation>
        <location evidence="1">Nucleus</location>
    </subcellularLocation>
</comment>
<dbReference type="PANTHER" id="PTHR31661">
    <property type="entry name" value="SIMILAR TO CDNA SEQUENCE BC052040"/>
    <property type="match status" value="1"/>
</dbReference>
<dbReference type="HOGENOM" id="CLU_076808_0_0_1"/>
<proteinExistence type="predicted"/>
<dbReference type="PANTHER" id="PTHR31661:SF1">
    <property type="entry name" value="CDAN1-INTERACTING NUCLEASE 1"/>
    <property type="match status" value="1"/>
</dbReference>
<dbReference type="OMA" id="DEFELIC"/>
<dbReference type="Proteomes" id="UP000011713">
    <property type="component" value="Unassembled WGS sequence"/>
</dbReference>
<reference evidence="7" key="1">
    <citation type="journal article" date="2010" name="Science">
        <title>Signatures of adaptation to obligate biotrophy in the Hyaloperonospora arabidopsidis genome.</title>
        <authorList>
            <person name="Baxter L."/>
            <person name="Tripathy S."/>
            <person name="Ishaque N."/>
            <person name="Boot N."/>
            <person name="Cabral A."/>
            <person name="Kemen E."/>
            <person name="Thines M."/>
            <person name="Ah-Fong A."/>
            <person name="Anderson R."/>
            <person name="Badejoko W."/>
            <person name="Bittner-Eddy P."/>
            <person name="Boore J.L."/>
            <person name="Chibucos M.C."/>
            <person name="Coates M."/>
            <person name="Dehal P."/>
            <person name="Delehaunty K."/>
            <person name="Dong S."/>
            <person name="Downton P."/>
            <person name="Dumas B."/>
            <person name="Fabro G."/>
            <person name="Fronick C."/>
            <person name="Fuerstenberg S.I."/>
            <person name="Fulton L."/>
            <person name="Gaulin E."/>
            <person name="Govers F."/>
            <person name="Hughes L."/>
            <person name="Humphray S."/>
            <person name="Jiang R.H."/>
            <person name="Judelson H."/>
            <person name="Kamoun S."/>
            <person name="Kyung K."/>
            <person name="Meijer H."/>
            <person name="Minx P."/>
            <person name="Morris P."/>
            <person name="Nelson J."/>
            <person name="Phuntumart V."/>
            <person name="Qutob D."/>
            <person name="Rehmany A."/>
            <person name="Rougon-Cardoso A."/>
            <person name="Ryden P."/>
            <person name="Torto-Alalibo T."/>
            <person name="Studholme D."/>
            <person name="Wang Y."/>
            <person name="Win J."/>
            <person name="Wood J."/>
            <person name="Clifton S.W."/>
            <person name="Rogers J."/>
            <person name="Van den Ackerveken G."/>
            <person name="Jones J.D."/>
            <person name="McDowell J.M."/>
            <person name="Beynon J."/>
            <person name="Tyler B.M."/>
        </authorList>
    </citation>
    <scope>NUCLEOTIDE SEQUENCE [LARGE SCALE GENOMIC DNA]</scope>
    <source>
        <strain evidence="7">Emoy2</strain>
    </source>
</reference>
<evidence type="ECO:0000256" key="3">
    <source>
        <dbReference type="ARBA" id="ARBA00022490"/>
    </source>
</evidence>
<dbReference type="Pfam" id="PF14811">
    <property type="entry name" value="TPD"/>
    <property type="match status" value="1"/>
</dbReference>
<dbReference type="EnsemblProtists" id="HpaT801532">
    <property type="protein sequence ID" value="HpaP801532"/>
    <property type="gene ID" value="HpaG801532"/>
</dbReference>
<dbReference type="InterPro" id="IPR029404">
    <property type="entry name" value="CDIN1"/>
</dbReference>
<dbReference type="VEuPathDB" id="FungiDB:HpaG801532"/>
<protein>
    <recommendedName>
        <fullName evidence="5">CDAN1-interacting nuclease 1</fullName>
    </recommendedName>
</protein>
<accession>M4B5I2</accession>
<sequence length="280" mass="31858">MDDEEYERICSLTAFPAADATPRLSVTEERFLVIKRQLHHRHLRSALRRHGQDRKLKHYLARRAAGESSCGIATSVAFSPCMMARLLLKAQYGWSKTTISNLFKEALKDRESLDGKVQGVGDDMLLVTALHVQIRECIDEDEYCSPLADRVRHSIGQEYEDLLLMTLRNRQLVFESEEMLREKGLSKTPDVRLLLPIGVRDPKNGQQLHVVNWIDSKAMFGDRYTHETENASQLSSDSDVFVTDSFPREISLPGAFDPLASVTKTDFDEDWIPMTSVVCE</sequence>
<evidence type="ECO:0000256" key="5">
    <source>
        <dbReference type="ARBA" id="ARBA00023480"/>
    </source>
</evidence>
<evidence type="ECO:0000313" key="6">
    <source>
        <dbReference type="EnsemblProtists" id="HpaP801532"/>
    </source>
</evidence>
<reference evidence="6" key="2">
    <citation type="submission" date="2015-06" db="UniProtKB">
        <authorList>
            <consortium name="EnsemblProtists"/>
        </authorList>
    </citation>
    <scope>IDENTIFICATION</scope>
    <source>
        <strain evidence="6">Emoy2</strain>
    </source>
</reference>
<evidence type="ECO:0000256" key="4">
    <source>
        <dbReference type="ARBA" id="ARBA00023242"/>
    </source>
</evidence>
<dbReference type="AlphaFoldDB" id="M4B5I2"/>
<evidence type="ECO:0000256" key="1">
    <source>
        <dbReference type="ARBA" id="ARBA00004123"/>
    </source>
</evidence>
<dbReference type="EMBL" id="JH598388">
    <property type="status" value="NOT_ANNOTATED_CDS"/>
    <property type="molecule type" value="Genomic_DNA"/>
</dbReference>
<name>M4B5I2_HYAAE</name>
<keyword evidence="4" id="KW-0539">Nucleus</keyword>
<dbReference type="GO" id="GO:0005634">
    <property type="term" value="C:nucleus"/>
    <property type="evidence" value="ECO:0007669"/>
    <property type="project" value="UniProtKB-SubCell"/>
</dbReference>
<dbReference type="STRING" id="559515.M4B5I2"/>
<keyword evidence="7" id="KW-1185">Reference proteome</keyword>
<evidence type="ECO:0000256" key="2">
    <source>
        <dbReference type="ARBA" id="ARBA00004496"/>
    </source>
</evidence>